<dbReference type="SUPFAM" id="SSF51283">
    <property type="entry name" value="dUTPase-like"/>
    <property type="match status" value="1"/>
</dbReference>
<name>A0A7J4IS83_9ARCH</name>
<dbReference type="PANTHER" id="PTHR11241">
    <property type="entry name" value="DEOXYURIDINE 5'-TRIPHOSPHATE NUCLEOTIDOHYDROLASE"/>
    <property type="match status" value="1"/>
</dbReference>
<dbReference type="AlphaFoldDB" id="A0A7J4IS83"/>
<evidence type="ECO:0000256" key="2">
    <source>
        <dbReference type="ARBA" id="ARBA00012379"/>
    </source>
</evidence>
<keyword evidence="3 6" id="KW-0378">Hydrolase</keyword>
<gene>
    <name evidence="6" type="primary">dut</name>
    <name evidence="6" type="ORF">HA237_03290</name>
    <name evidence="7" type="ORF">J4224_04105</name>
</gene>
<dbReference type="Proteomes" id="UP000683213">
    <property type="component" value="Unassembled WGS sequence"/>
</dbReference>
<dbReference type="InterPro" id="IPR036157">
    <property type="entry name" value="dUTPase-like_sf"/>
</dbReference>
<reference evidence="6" key="1">
    <citation type="journal article" date="2020" name="bioRxiv">
        <title>A rank-normalized archaeal taxonomy based on genome phylogeny resolves widespread incomplete and uneven classifications.</title>
        <authorList>
            <person name="Rinke C."/>
            <person name="Chuvochina M."/>
            <person name="Mussig A.J."/>
            <person name="Chaumeil P.-A."/>
            <person name="Waite D.W."/>
            <person name="Whitman W.B."/>
            <person name="Parks D.H."/>
            <person name="Hugenholtz P."/>
        </authorList>
    </citation>
    <scope>NUCLEOTIDE SEQUENCE</scope>
    <source>
        <strain evidence="6">UBA10011</strain>
    </source>
</reference>
<evidence type="ECO:0000313" key="7">
    <source>
        <dbReference type="EMBL" id="MBS3059578.1"/>
    </source>
</evidence>
<dbReference type="InterPro" id="IPR033704">
    <property type="entry name" value="dUTPase_trimeric"/>
</dbReference>
<feature type="domain" description="dUTPase-like" evidence="5">
    <location>
        <begin position="15"/>
        <end position="141"/>
    </location>
</feature>
<evidence type="ECO:0000313" key="6">
    <source>
        <dbReference type="EMBL" id="HIH08368.1"/>
    </source>
</evidence>
<dbReference type="GO" id="GO:0006226">
    <property type="term" value="P:dUMP biosynthetic process"/>
    <property type="evidence" value="ECO:0007669"/>
    <property type="project" value="InterPro"/>
</dbReference>
<dbReference type="PANTHER" id="PTHR11241:SF0">
    <property type="entry name" value="DEOXYURIDINE 5'-TRIPHOSPHATE NUCLEOTIDOHYDROLASE"/>
    <property type="match status" value="1"/>
</dbReference>
<dbReference type="GO" id="GO:0046081">
    <property type="term" value="P:dUTP catabolic process"/>
    <property type="evidence" value="ECO:0007669"/>
    <property type="project" value="InterPro"/>
</dbReference>
<reference evidence="7" key="2">
    <citation type="submission" date="2021-03" db="EMBL/GenBank/DDBJ databases">
        <authorList>
            <person name="Jaffe A."/>
        </authorList>
    </citation>
    <scope>NUCLEOTIDE SEQUENCE</scope>
    <source>
        <strain evidence="7">RIFCSPHIGHO2_01_FULL_GW2011_AR10_43_9</strain>
    </source>
</reference>
<dbReference type="HAMAP" id="MF_00116">
    <property type="entry name" value="dUTPase_bact"/>
    <property type="match status" value="1"/>
</dbReference>
<dbReference type="InterPro" id="IPR029054">
    <property type="entry name" value="dUTPase-like"/>
</dbReference>
<dbReference type="NCBIfam" id="TIGR00576">
    <property type="entry name" value="dut"/>
    <property type="match status" value="1"/>
</dbReference>
<accession>A0A7J4IS83</accession>
<proteinExistence type="inferred from homology"/>
<protein>
    <recommendedName>
        <fullName evidence="2">dUTP diphosphatase</fullName>
        <ecNumber evidence="2">3.6.1.23</ecNumber>
    </recommendedName>
</protein>
<evidence type="ECO:0000313" key="8">
    <source>
        <dbReference type="Proteomes" id="UP000577419"/>
    </source>
</evidence>
<reference evidence="7" key="3">
    <citation type="submission" date="2021-05" db="EMBL/GenBank/DDBJ databases">
        <title>Protein family content uncovers lineage relationships and bacterial pathway maintenance mechanisms in DPANN archaea.</title>
        <authorList>
            <person name="Castelle C.J."/>
            <person name="Meheust R."/>
            <person name="Jaffe A.L."/>
            <person name="Seitz K."/>
            <person name="Gong X."/>
            <person name="Baker B.J."/>
            <person name="Banfield J.F."/>
        </authorList>
    </citation>
    <scope>NUCLEOTIDE SEQUENCE</scope>
    <source>
        <strain evidence="7">RIFCSPHIGHO2_01_FULL_GW2011_AR10_43_9</strain>
    </source>
</reference>
<dbReference type="Gene3D" id="2.70.40.10">
    <property type="match status" value="1"/>
</dbReference>
<evidence type="ECO:0000256" key="3">
    <source>
        <dbReference type="ARBA" id="ARBA00022801"/>
    </source>
</evidence>
<sequence>MRVFIKKLGAGVKEPKFAFEGDAGMDVYANEEAEIKPGERKLIGTGLQVQLPKELEIQVRPKSGLALDHGIILPNTPGTIDSTYRGEIKIIVMNLGKKPFRVEKGKKIAQLVFNRIEKPEIKFVEELEESVRGRGGFGSTGLE</sequence>
<dbReference type="GO" id="GO:0004170">
    <property type="term" value="F:dUTP diphosphatase activity"/>
    <property type="evidence" value="ECO:0007669"/>
    <property type="project" value="UniProtKB-EC"/>
</dbReference>
<dbReference type="InterPro" id="IPR008181">
    <property type="entry name" value="dUTPase"/>
</dbReference>
<dbReference type="EMBL" id="JAGVWF010000058">
    <property type="protein sequence ID" value="MBS3059578.1"/>
    <property type="molecule type" value="Genomic_DNA"/>
</dbReference>
<keyword evidence="4" id="KW-0546">Nucleotide metabolism</keyword>
<evidence type="ECO:0000256" key="1">
    <source>
        <dbReference type="ARBA" id="ARBA00006581"/>
    </source>
</evidence>
<dbReference type="NCBIfam" id="NF001862">
    <property type="entry name" value="PRK00601.1"/>
    <property type="match status" value="1"/>
</dbReference>
<evidence type="ECO:0000259" key="5">
    <source>
        <dbReference type="Pfam" id="PF00692"/>
    </source>
</evidence>
<comment type="similarity">
    <text evidence="1">Belongs to the dUTPase family.</text>
</comment>
<dbReference type="Proteomes" id="UP000577419">
    <property type="component" value="Unassembled WGS sequence"/>
</dbReference>
<dbReference type="GO" id="GO:0000287">
    <property type="term" value="F:magnesium ion binding"/>
    <property type="evidence" value="ECO:0007669"/>
    <property type="project" value="InterPro"/>
</dbReference>
<dbReference type="EMBL" id="DUFG01000017">
    <property type="protein sequence ID" value="HIH08368.1"/>
    <property type="molecule type" value="Genomic_DNA"/>
</dbReference>
<dbReference type="Pfam" id="PF00692">
    <property type="entry name" value="dUTPase"/>
    <property type="match status" value="1"/>
</dbReference>
<evidence type="ECO:0000256" key="4">
    <source>
        <dbReference type="ARBA" id="ARBA00023080"/>
    </source>
</evidence>
<comment type="caution">
    <text evidence="6">The sequence shown here is derived from an EMBL/GenBank/DDBJ whole genome shotgun (WGS) entry which is preliminary data.</text>
</comment>
<dbReference type="CDD" id="cd07557">
    <property type="entry name" value="trimeric_dUTPase"/>
    <property type="match status" value="1"/>
</dbReference>
<organism evidence="6 8">
    <name type="scientific">Candidatus Iainarchaeum sp</name>
    <dbReference type="NCBI Taxonomy" id="3101447"/>
    <lineage>
        <taxon>Archaea</taxon>
        <taxon>Candidatus Iainarchaeota</taxon>
        <taxon>Candidatus Iainarchaeia</taxon>
        <taxon>Candidatus Iainarchaeales</taxon>
        <taxon>Candidatus Iainarchaeaceae</taxon>
        <taxon>Candidatus Iainarchaeum</taxon>
    </lineage>
</organism>
<dbReference type="EC" id="3.6.1.23" evidence="2"/>